<keyword evidence="1 4" id="KW-0560">Oxidoreductase</keyword>
<dbReference type="Pfam" id="PF02737">
    <property type="entry name" value="3HCDH_N"/>
    <property type="match status" value="1"/>
</dbReference>
<dbReference type="EC" id="1.1.1.35" evidence="4"/>
<evidence type="ECO:0000259" key="3">
    <source>
        <dbReference type="Pfam" id="PF02737"/>
    </source>
</evidence>
<feature type="domain" description="3-hydroxyacyl-CoA dehydrogenase C-terminal" evidence="2">
    <location>
        <begin position="189"/>
        <end position="282"/>
    </location>
</feature>
<dbReference type="InterPro" id="IPR006108">
    <property type="entry name" value="3HC_DH_C"/>
</dbReference>
<feature type="domain" description="3-hydroxyacyl-CoA dehydrogenase NAD binding" evidence="3">
    <location>
        <begin position="7"/>
        <end position="184"/>
    </location>
</feature>
<dbReference type="PANTHER" id="PTHR48075">
    <property type="entry name" value="3-HYDROXYACYL-COA DEHYDROGENASE FAMILY PROTEIN"/>
    <property type="match status" value="1"/>
</dbReference>
<dbReference type="GO" id="GO:0006631">
    <property type="term" value="P:fatty acid metabolic process"/>
    <property type="evidence" value="ECO:0007669"/>
    <property type="project" value="InterPro"/>
</dbReference>
<dbReference type="Pfam" id="PF00725">
    <property type="entry name" value="3HCDH"/>
    <property type="match status" value="2"/>
</dbReference>
<keyword evidence="5" id="KW-1185">Reference proteome</keyword>
<name>A0A4P2VCI7_9ARCH</name>
<dbReference type="Gene3D" id="1.10.1040.10">
    <property type="entry name" value="N-(1-d-carboxylethyl)-l-norvaline Dehydrogenase, domain 2"/>
    <property type="match status" value="2"/>
</dbReference>
<dbReference type="GeneID" id="55584266"/>
<proteinExistence type="predicted"/>
<dbReference type="FunFam" id="3.40.50.720:FF:000009">
    <property type="entry name" value="Fatty oxidation complex, alpha subunit"/>
    <property type="match status" value="1"/>
</dbReference>
<dbReference type="AlphaFoldDB" id="A0A4P2VCI7"/>
<sequence>MSNVRRIFVIGAGTMGHGIAEVAALRGLNVTLYDVKQEFLDGAMSKIKWSLDRLAEKGTIKSSSEVIQRIATTLDLESGASDADFVIEAAPERMEIKRDIFSRLDRSARPEAVLATNTSSLPITEVSESVSAPRRGRVIGMHFFNPPVIMQLVEVVKGKYTSDETVKATYELAGALGKQPVLVRVDVPGFIVNRVMARFLNTACLMAERGLHRMEEIDAAVRYGLGMPMGAFELSDYIGIDVLDDIIKAMIARGFSMTPCGLYSGMRSAGKLGVKSGQGFYAHPGSKFRKPELDRSLAAKVDPILLVAPAVNEAAYLLREEVASRDDIDKAVRLGLNYPKGIFEYADSYGVDSVIDALRRLEEALGSREYEPDPLLLEMRSAGKLGVKSGQGFYAYKRRGE</sequence>
<dbReference type="InterPro" id="IPR008927">
    <property type="entry name" value="6-PGluconate_DH-like_C_sf"/>
</dbReference>
<gene>
    <name evidence="4" type="ORF">NAS2_0448</name>
</gene>
<dbReference type="InterPro" id="IPR013328">
    <property type="entry name" value="6PGD_dom2"/>
</dbReference>
<dbReference type="PANTHER" id="PTHR48075:SF5">
    <property type="entry name" value="3-HYDROXYBUTYRYL-COA DEHYDROGENASE"/>
    <property type="match status" value="1"/>
</dbReference>
<evidence type="ECO:0000256" key="1">
    <source>
        <dbReference type="ARBA" id="ARBA00023002"/>
    </source>
</evidence>
<evidence type="ECO:0000259" key="2">
    <source>
        <dbReference type="Pfam" id="PF00725"/>
    </source>
</evidence>
<dbReference type="GO" id="GO:0003857">
    <property type="term" value="F:(3S)-3-hydroxyacyl-CoA dehydrogenase (NAD+) activity"/>
    <property type="evidence" value="ECO:0007669"/>
    <property type="project" value="UniProtKB-EC"/>
</dbReference>
<protein>
    <submittedName>
        <fullName evidence="4">3-hydroxyacyl-CoA dehydrogenase</fullName>
        <ecNumber evidence="4">1.1.1.35</ecNumber>
    </submittedName>
</protein>
<dbReference type="Gene3D" id="3.40.50.720">
    <property type="entry name" value="NAD(P)-binding Rossmann-like Domain"/>
    <property type="match status" value="1"/>
</dbReference>
<evidence type="ECO:0000313" key="4">
    <source>
        <dbReference type="EMBL" id="BBE41837.1"/>
    </source>
</evidence>
<evidence type="ECO:0000313" key="5">
    <source>
        <dbReference type="Proteomes" id="UP000509448"/>
    </source>
</evidence>
<dbReference type="SUPFAM" id="SSF51735">
    <property type="entry name" value="NAD(P)-binding Rossmann-fold domains"/>
    <property type="match status" value="1"/>
</dbReference>
<dbReference type="EMBL" id="AP018732">
    <property type="protein sequence ID" value="BBE41837.1"/>
    <property type="molecule type" value="Genomic_DNA"/>
</dbReference>
<dbReference type="Proteomes" id="UP000509448">
    <property type="component" value="Chromosome"/>
</dbReference>
<accession>A0A4P2VCI7</accession>
<reference evidence="4 5" key="1">
    <citation type="journal article" date="2019" name="ISME J.">
        <title>Isolation and characterization of a thermophilic sulfur- and iron-reducing thaumarchaeote from a terrestrial acidic hot spring.</title>
        <authorList>
            <person name="Kato S."/>
            <person name="Itoh T."/>
            <person name="Yuki M."/>
            <person name="Nagamori M."/>
            <person name="Ohnishi M."/>
            <person name="Uematsu K."/>
            <person name="Suzuki K."/>
            <person name="Takashina T."/>
            <person name="Ohkuma M."/>
        </authorList>
    </citation>
    <scope>NUCLEOTIDE SEQUENCE [LARGE SCALE GENOMIC DNA]</scope>
    <source>
        <strain evidence="4 5">NAS-02</strain>
    </source>
</reference>
<dbReference type="OrthoDB" id="39812at2157"/>
<dbReference type="InterPro" id="IPR036291">
    <property type="entry name" value="NAD(P)-bd_dom_sf"/>
</dbReference>
<dbReference type="GO" id="GO:0070403">
    <property type="term" value="F:NAD+ binding"/>
    <property type="evidence" value="ECO:0007669"/>
    <property type="project" value="InterPro"/>
</dbReference>
<dbReference type="RefSeq" id="WP_174448134.1">
    <property type="nucleotide sequence ID" value="NZ_AP018732.1"/>
</dbReference>
<organism evidence="4 5">
    <name type="scientific">Conexivisphaera calida</name>
    <dbReference type="NCBI Taxonomy" id="1874277"/>
    <lineage>
        <taxon>Archaea</taxon>
        <taxon>Nitrososphaerota</taxon>
        <taxon>Conexivisphaeria</taxon>
        <taxon>Conexivisphaerales</taxon>
        <taxon>Conexivisphaeraceae</taxon>
        <taxon>Conexivisphaera</taxon>
    </lineage>
</organism>
<dbReference type="InterPro" id="IPR006176">
    <property type="entry name" value="3-OHacyl-CoA_DH_NAD-bd"/>
</dbReference>
<dbReference type="SUPFAM" id="SSF48179">
    <property type="entry name" value="6-phosphogluconate dehydrogenase C-terminal domain-like"/>
    <property type="match status" value="2"/>
</dbReference>
<feature type="domain" description="3-hydroxyacyl-CoA dehydrogenase C-terminal" evidence="2">
    <location>
        <begin position="307"/>
        <end position="396"/>
    </location>
</feature>
<dbReference type="KEGG" id="ccai:NAS2_0448"/>